<evidence type="ECO:0000313" key="2">
    <source>
        <dbReference type="EMBL" id="HFJ53679.1"/>
    </source>
</evidence>
<dbReference type="EMBL" id="DSTU01000004">
    <property type="protein sequence ID" value="HFJ53679.1"/>
    <property type="molecule type" value="Genomic_DNA"/>
</dbReference>
<evidence type="ECO:0000313" key="1">
    <source>
        <dbReference type="EMBL" id="HEA87841.1"/>
    </source>
</evidence>
<sequence>MLGLPMVVILICLPAPGLNADLALGYQGETGVEAKGLVSAGLTTGLFNLLTLDCTAGFSFIEHPGPAGFALTGGLKLPGFLSPSLDAGFQHQRWTGWNASENRLFGLMQVEPRSRLELGLGICRRLPEPGMNEWNILYRFGWRMMETPKFSLTVRLTNLDRLELRNPQQFPVGLDGTWRLAPGWLLYGRTRLAFNSFSTGLIYPSALRAEIGVKYGR</sequence>
<gene>
    <name evidence="1" type="ORF">ENP94_07550</name>
    <name evidence="2" type="ORF">ENS16_03195</name>
</gene>
<dbReference type="EMBL" id="DSLG01000008">
    <property type="protein sequence ID" value="HEA87841.1"/>
    <property type="molecule type" value="Genomic_DNA"/>
</dbReference>
<organism evidence="1">
    <name type="scientific">candidate division WOR-3 bacterium</name>
    <dbReference type="NCBI Taxonomy" id="2052148"/>
    <lineage>
        <taxon>Bacteria</taxon>
        <taxon>Bacteria division WOR-3</taxon>
    </lineage>
</organism>
<accession>A0A7C1SE83</accession>
<dbReference type="AlphaFoldDB" id="A0A7C1SE83"/>
<name>A0A7C1SE83_UNCW3</name>
<proteinExistence type="predicted"/>
<comment type="caution">
    <text evidence="1">The sequence shown here is derived from an EMBL/GenBank/DDBJ whole genome shotgun (WGS) entry which is preliminary data.</text>
</comment>
<reference evidence="1" key="1">
    <citation type="journal article" date="2020" name="mSystems">
        <title>Genome- and Community-Level Interaction Insights into Carbon Utilization and Element Cycling Functions of Hydrothermarchaeota in Hydrothermal Sediment.</title>
        <authorList>
            <person name="Zhou Z."/>
            <person name="Liu Y."/>
            <person name="Xu W."/>
            <person name="Pan J."/>
            <person name="Luo Z.H."/>
            <person name="Li M."/>
        </authorList>
    </citation>
    <scope>NUCLEOTIDE SEQUENCE [LARGE SCALE GENOMIC DNA]</scope>
    <source>
        <strain evidence="1">SpSt-265</strain>
        <strain evidence="2">SpSt-465</strain>
    </source>
</reference>
<protein>
    <submittedName>
        <fullName evidence="1">Uncharacterized protein</fullName>
    </submittedName>
</protein>